<feature type="transmembrane region" description="Helical" evidence="1">
    <location>
        <begin position="70"/>
        <end position="88"/>
    </location>
</feature>
<sequence>MMNKLEVAALDKNMIISLLPHCIFFVGAIISGSKALAVLPIPIVVCVWSLCPACIFLLDYSATPSVDIGLVTVTAGILSLGTAVSVVLLDIRLPFAESGYSYLLAYVVFVTAQVLQSRITNPRHTEVDKLYYSNMFSVVVLAPSSFYLEEAFSVLQFQHRRQLRFYLGCLMSGILGVLLQLWAARSRPHKWFCRTQCMARLLSCLLSGPLFGTADVKSTVWLFATINLVSTAYIPPESDFIVKNNEALVV</sequence>
<keyword evidence="1" id="KW-0472">Membrane</keyword>
<evidence type="ECO:0000256" key="1">
    <source>
        <dbReference type="SAM" id="Phobius"/>
    </source>
</evidence>
<name>A0A7R9D8L8_TIMPO</name>
<proteinExistence type="predicted"/>
<dbReference type="EMBL" id="OD003756">
    <property type="protein sequence ID" value="CAD7408538.1"/>
    <property type="molecule type" value="Genomic_DNA"/>
</dbReference>
<evidence type="ECO:0000313" key="2">
    <source>
        <dbReference type="EMBL" id="CAD7408538.1"/>
    </source>
</evidence>
<dbReference type="AlphaFoldDB" id="A0A7R9D8L8"/>
<feature type="transmembrane region" description="Helical" evidence="1">
    <location>
        <begin position="12"/>
        <end position="30"/>
    </location>
</feature>
<feature type="transmembrane region" description="Helical" evidence="1">
    <location>
        <begin position="36"/>
        <end position="58"/>
    </location>
</feature>
<organism evidence="2">
    <name type="scientific">Timema poppense</name>
    <name type="common">Walking stick</name>
    <dbReference type="NCBI Taxonomy" id="170557"/>
    <lineage>
        <taxon>Eukaryota</taxon>
        <taxon>Metazoa</taxon>
        <taxon>Ecdysozoa</taxon>
        <taxon>Arthropoda</taxon>
        <taxon>Hexapoda</taxon>
        <taxon>Insecta</taxon>
        <taxon>Pterygota</taxon>
        <taxon>Neoptera</taxon>
        <taxon>Polyneoptera</taxon>
        <taxon>Phasmatodea</taxon>
        <taxon>Timematodea</taxon>
        <taxon>Timematoidea</taxon>
        <taxon>Timematidae</taxon>
        <taxon>Timema</taxon>
    </lineage>
</organism>
<gene>
    <name evidence="2" type="ORF">TPSB3V08_LOCUS6408</name>
</gene>
<reference evidence="2" key="1">
    <citation type="submission" date="2020-11" db="EMBL/GenBank/DDBJ databases">
        <authorList>
            <person name="Tran Van P."/>
        </authorList>
    </citation>
    <scope>NUCLEOTIDE SEQUENCE</scope>
</reference>
<protein>
    <submittedName>
        <fullName evidence="2">Uncharacterized protein</fullName>
    </submittedName>
</protein>
<accession>A0A7R9D8L8</accession>
<keyword evidence="1" id="KW-0812">Transmembrane</keyword>
<feature type="transmembrane region" description="Helical" evidence="1">
    <location>
        <begin position="163"/>
        <end position="184"/>
    </location>
</feature>
<keyword evidence="1" id="KW-1133">Transmembrane helix</keyword>
<feature type="transmembrane region" description="Helical" evidence="1">
    <location>
        <begin position="100"/>
        <end position="119"/>
    </location>
</feature>
<feature type="transmembrane region" description="Helical" evidence="1">
    <location>
        <begin position="131"/>
        <end position="148"/>
    </location>
</feature>